<dbReference type="PANTHER" id="PTHR40050:SF1">
    <property type="entry name" value="INNER SPORE COAT PROTEIN H"/>
    <property type="match status" value="1"/>
</dbReference>
<protein>
    <recommendedName>
        <fullName evidence="2">Spore coat protein CotH</fullName>
    </recommendedName>
</protein>
<dbReference type="AlphaFoldDB" id="A0A6S6SPT8"/>
<accession>A0A6S6SPT8</accession>
<reference evidence="1" key="1">
    <citation type="submission" date="2020-01" db="EMBL/GenBank/DDBJ databases">
        <authorList>
            <person name="Meier V. D."/>
            <person name="Meier V D."/>
        </authorList>
    </citation>
    <scope>NUCLEOTIDE SEQUENCE</scope>
    <source>
        <strain evidence="1">HLG_WM_MAG_07</strain>
    </source>
</reference>
<dbReference type="PANTHER" id="PTHR40050">
    <property type="entry name" value="INNER SPORE COAT PROTEIN H"/>
    <property type="match status" value="1"/>
</dbReference>
<sequence>NFKLGKGGEYLGLSKPDGTVADEYNPEYPAQTTDFSYGKSSEDGVAYFRTPTPGAVNNEGFISLLTFDESNMTFIGAEGVLTEQVVLSIENGDEQPYTLNVSSQSASWLQVSQGADANGATSDQINIIADTQGLEPGTYYGVVTAESPNYLAATLQVQIVVRLVADDWVERDLKFDGIGVAVDSENERILFQLGPDEYYTPATFAPTLTYQSGDGYTIGINGEASLTSDITANFGSVTYGDDNTIQLYKDGNEVSDYALVFTPLSVIDMQVEDEIVRSPKTTGLFRVMSTLYDQDSGYYNMGIETRGNSASRLPKLPYDLELSEAPYPSDDINVKLLELRKDDDWILDALYRDETFARNLVCHDVARALQPYAFIDDAGVERGKAAIEGKLTEVVLNHEYLGVFALHEQVDRKLLDLTEVDVPLDEQGIEQWDEVDFSDPKNGSVVYKADSSASLLESDSNSFEQKYPKVDDIRRDEPLEELIDFVTNSGDQEFIDGVEERVDVESVLNFWLMINALDVRDTLYSNYFLARNESGKFFIAPWDCDAALYYGIANSWHPERNHLIERLMELTATGFNTRMKQRWTELRQTIFTHDAILARFEAYSRQVRGGEATSSAITRNLERWPDAGDGNTEFGYLGDLSDRLHNQLGIIDGKIADLPE</sequence>
<dbReference type="InterPro" id="IPR014867">
    <property type="entry name" value="Spore_coat_CotH_CotH2/3/7"/>
</dbReference>
<evidence type="ECO:0000313" key="1">
    <source>
        <dbReference type="EMBL" id="CAA6807517.1"/>
    </source>
</evidence>
<organism evidence="1">
    <name type="scientific">uncultured Thiotrichaceae bacterium</name>
    <dbReference type="NCBI Taxonomy" id="298394"/>
    <lineage>
        <taxon>Bacteria</taxon>
        <taxon>Pseudomonadati</taxon>
        <taxon>Pseudomonadota</taxon>
        <taxon>Gammaproteobacteria</taxon>
        <taxon>Thiotrichales</taxon>
        <taxon>Thiotrichaceae</taxon>
        <taxon>environmental samples</taxon>
    </lineage>
</organism>
<feature type="non-terminal residue" evidence="1">
    <location>
        <position position="1"/>
    </location>
</feature>
<proteinExistence type="predicted"/>
<dbReference type="Pfam" id="PF08757">
    <property type="entry name" value="CotH"/>
    <property type="match status" value="1"/>
</dbReference>
<gene>
    <name evidence="1" type="ORF">HELGO_WM12567</name>
</gene>
<dbReference type="EMBL" id="CACVAY010000034">
    <property type="protein sequence ID" value="CAA6807517.1"/>
    <property type="molecule type" value="Genomic_DNA"/>
</dbReference>
<evidence type="ECO:0008006" key="2">
    <source>
        <dbReference type="Google" id="ProtNLM"/>
    </source>
</evidence>
<name>A0A6S6SPT8_9GAMM</name>